<evidence type="ECO:0000259" key="8">
    <source>
        <dbReference type="Pfam" id="PF02687"/>
    </source>
</evidence>
<reference evidence="10 11" key="1">
    <citation type="submission" date="2022-11" db="EMBL/GenBank/DDBJ databases">
        <title>Anaerobic phenanthrene biodegradation by a DNRA strain PheN6.</title>
        <authorList>
            <person name="Zhang Z."/>
        </authorList>
    </citation>
    <scope>NUCLEOTIDE SEQUENCE [LARGE SCALE GENOMIC DNA]</scope>
    <source>
        <strain evidence="10 11">PheN6</strain>
    </source>
</reference>
<keyword evidence="4 7" id="KW-1133">Transmembrane helix</keyword>
<accession>A0ABT5GJ47</accession>
<keyword evidence="3 7" id="KW-0812">Transmembrane</keyword>
<comment type="similarity">
    <text evidence="6">Belongs to the ABC-4 integral membrane protein family.</text>
</comment>
<keyword evidence="2" id="KW-1003">Cell membrane</keyword>
<dbReference type="PANTHER" id="PTHR30572">
    <property type="entry name" value="MEMBRANE COMPONENT OF TRANSPORTER-RELATED"/>
    <property type="match status" value="1"/>
</dbReference>
<evidence type="ECO:0000256" key="7">
    <source>
        <dbReference type="SAM" id="Phobius"/>
    </source>
</evidence>
<evidence type="ECO:0000313" key="11">
    <source>
        <dbReference type="Proteomes" id="UP001150259"/>
    </source>
</evidence>
<evidence type="ECO:0000256" key="3">
    <source>
        <dbReference type="ARBA" id="ARBA00022692"/>
    </source>
</evidence>
<dbReference type="PANTHER" id="PTHR30572:SF4">
    <property type="entry name" value="ABC TRANSPORTER PERMEASE YTRF"/>
    <property type="match status" value="1"/>
</dbReference>
<evidence type="ECO:0000256" key="1">
    <source>
        <dbReference type="ARBA" id="ARBA00004651"/>
    </source>
</evidence>
<dbReference type="RefSeq" id="WP_272462683.1">
    <property type="nucleotide sequence ID" value="NZ_JAPFQL010000053.1"/>
</dbReference>
<feature type="domain" description="MacB-like periplasmic core" evidence="9">
    <location>
        <begin position="24"/>
        <end position="229"/>
    </location>
</feature>
<dbReference type="InterPro" id="IPR025857">
    <property type="entry name" value="MacB_PCD"/>
</dbReference>
<dbReference type="InterPro" id="IPR050250">
    <property type="entry name" value="Macrolide_Exporter_MacB"/>
</dbReference>
<evidence type="ECO:0000256" key="6">
    <source>
        <dbReference type="ARBA" id="ARBA00038076"/>
    </source>
</evidence>
<sequence>MRALTRTCASVLQDLRAQPLRAIVTVVAMLVGVLAVVAVTVAGAVTEGLVIAKSEQEVARETTYSVDLTARGGNSDADAFWDALSARIPTDHVGLAMLESRTIWPEPAAGLDAGTPVTVWVVQGDYRAIRRLPLLDGAWPNAGTSRPPVAAANLAAARLLDDSFTFRERTQGVLAVTGTVADGEPAPNLYIDWDVAHLMFPSPVQRESIRVLVRVDHADPTPVRRAAEAAATSTGWTVQAVERHDQIAGIRDELQLVRTAFLICGGIALLVAALGIVNIGLSTIGQRSRELSIRRAVGARRLDLLLLVLGNALAQAVLAAGAAVAIAWVAVAVVVPRAVPPESALDAPTLPWTTVAVALLAAGSTAVIGSLLPAIRAARIDIAAVLRD</sequence>
<dbReference type="EMBL" id="JAPFQL010000053">
    <property type="protein sequence ID" value="MDC5698109.1"/>
    <property type="molecule type" value="Genomic_DNA"/>
</dbReference>
<gene>
    <name evidence="10" type="ORF">OO014_12650</name>
</gene>
<evidence type="ECO:0000256" key="2">
    <source>
        <dbReference type="ARBA" id="ARBA00022475"/>
    </source>
</evidence>
<proteinExistence type="inferred from homology"/>
<feature type="domain" description="ABC3 transporter permease C-terminal" evidence="8">
    <location>
        <begin position="265"/>
        <end position="381"/>
    </location>
</feature>
<evidence type="ECO:0000256" key="4">
    <source>
        <dbReference type="ARBA" id="ARBA00022989"/>
    </source>
</evidence>
<dbReference type="InterPro" id="IPR003838">
    <property type="entry name" value="ABC3_permease_C"/>
</dbReference>
<comment type="caution">
    <text evidence="10">The sequence shown here is derived from an EMBL/GenBank/DDBJ whole genome shotgun (WGS) entry which is preliminary data.</text>
</comment>
<feature type="transmembrane region" description="Helical" evidence="7">
    <location>
        <begin position="260"/>
        <end position="281"/>
    </location>
</feature>
<organism evidence="10 11">
    <name type="scientific">Intrasporangium calvum</name>
    <dbReference type="NCBI Taxonomy" id="53358"/>
    <lineage>
        <taxon>Bacteria</taxon>
        <taxon>Bacillati</taxon>
        <taxon>Actinomycetota</taxon>
        <taxon>Actinomycetes</taxon>
        <taxon>Micrococcales</taxon>
        <taxon>Intrasporangiaceae</taxon>
        <taxon>Intrasporangium</taxon>
    </lineage>
</organism>
<dbReference type="Pfam" id="PF02687">
    <property type="entry name" value="FtsX"/>
    <property type="match status" value="1"/>
</dbReference>
<evidence type="ECO:0000313" key="10">
    <source>
        <dbReference type="EMBL" id="MDC5698109.1"/>
    </source>
</evidence>
<feature type="transmembrane region" description="Helical" evidence="7">
    <location>
        <begin position="302"/>
        <end position="330"/>
    </location>
</feature>
<dbReference type="Proteomes" id="UP001150259">
    <property type="component" value="Unassembled WGS sequence"/>
</dbReference>
<evidence type="ECO:0000256" key="5">
    <source>
        <dbReference type="ARBA" id="ARBA00023136"/>
    </source>
</evidence>
<feature type="transmembrane region" description="Helical" evidence="7">
    <location>
        <begin position="20"/>
        <end position="45"/>
    </location>
</feature>
<comment type="subcellular location">
    <subcellularLocation>
        <location evidence="1">Cell membrane</location>
        <topology evidence="1">Multi-pass membrane protein</topology>
    </subcellularLocation>
</comment>
<keyword evidence="11" id="KW-1185">Reference proteome</keyword>
<keyword evidence="5 7" id="KW-0472">Membrane</keyword>
<name>A0ABT5GJ47_9MICO</name>
<evidence type="ECO:0000259" key="9">
    <source>
        <dbReference type="Pfam" id="PF12704"/>
    </source>
</evidence>
<dbReference type="Pfam" id="PF12704">
    <property type="entry name" value="MacB_PCD"/>
    <property type="match status" value="1"/>
</dbReference>
<protein>
    <submittedName>
        <fullName evidence="10">ABC transporter permease</fullName>
    </submittedName>
</protein>
<feature type="transmembrane region" description="Helical" evidence="7">
    <location>
        <begin position="350"/>
        <end position="372"/>
    </location>
</feature>